<dbReference type="EMBL" id="JAERRI010000016">
    <property type="protein sequence ID" value="MBL1092995.1"/>
    <property type="molecule type" value="Genomic_DNA"/>
</dbReference>
<feature type="compositionally biased region" description="Basic and acidic residues" evidence="1">
    <location>
        <begin position="96"/>
        <end position="109"/>
    </location>
</feature>
<comment type="caution">
    <text evidence="2">The sequence shown here is derived from an EMBL/GenBank/DDBJ whole genome shotgun (WGS) entry which is preliminary data.</text>
</comment>
<evidence type="ECO:0000313" key="3">
    <source>
        <dbReference type="Proteomes" id="UP000629371"/>
    </source>
</evidence>
<dbReference type="Proteomes" id="UP000629371">
    <property type="component" value="Unassembled WGS sequence"/>
</dbReference>
<gene>
    <name evidence="2" type="ORF">JK360_27130</name>
</gene>
<protein>
    <submittedName>
        <fullName evidence="2">Uncharacterized protein</fullName>
    </submittedName>
</protein>
<keyword evidence="3" id="KW-1185">Reference proteome</keyword>
<accession>A0ABS1MZ38</accession>
<feature type="compositionally biased region" description="Polar residues" evidence="1">
    <location>
        <begin position="68"/>
        <end position="77"/>
    </location>
</feature>
<feature type="region of interest" description="Disordered" evidence="1">
    <location>
        <begin position="68"/>
        <end position="109"/>
    </location>
</feature>
<reference evidence="2 3" key="1">
    <citation type="submission" date="2021-01" db="EMBL/GenBank/DDBJ databases">
        <title>WGS of actinomycetes isolated from Thailand.</title>
        <authorList>
            <person name="Thawai C."/>
        </authorList>
    </citation>
    <scope>NUCLEOTIDE SEQUENCE [LARGE SCALE GENOMIC DNA]</scope>
    <source>
        <strain evidence="2 3">CH9-7</strain>
    </source>
</reference>
<organism evidence="2 3">
    <name type="scientific">Streptomyces siderophoricus</name>
    <dbReference type="NCBI Taxonomy" id="2802281"/>
    <lineage>
        <taxon>Bacteria</taxon>
        <taxon>Bacillati</taxon>
        <taxon>Actinomycetota</taxon>
        <taxon>Actinomycetes</taxon>
        <taxon>Kitasatosporales</taxon>
        <taxon>Streptomycetaceae</taxon>
        <taxon>Streptomyces</taxon>
    </lineage>
</organism>
<name>A0ABS1MZ38_9ACTN</name>
<evidence type="ECO:0000256" key="1">
    <source>
        <dbReference type="SAM" id="MobiDB-lite"/>
    </source>
</evidence>
<evidence type="ECO:0000313" key="2">
    <source>
        <dbReference type="EMBL" id="MBL1092995.1"/>
    </source>
</evidence>
<feature type="compositionally biased region" description="Pro residues" evidence="1">
    <location>
        <begin position="80"/>
        <end position="91"/>
    </location>
</feature>
<sequence>MNLIRTLLAPLATRLHADPPPPLTSPLASGFLTIGTTTYIDPHGTYPLDHRSDGTPTVVINNTTHPITILTESNPSHPATAPPNDLPPPLVLAPGERTETRRGDGVRVG</sequence>
<proteinExistence type="predicted"/>
<dbReference type="RefSeq" id="WP_201808501.1">
    <property type="nucleotide sequence ID" value="NZ_JAERRI010000016.1"/>
</dbReference>